<feature type="transmembrane region" description="Helical" evidence="6">
    <location>
        <begin position="190"/>
        <end position="208"/>
    </location>
</feature>
<keyword evidence="5 6" id="KW-0472">Membrane</keyword>
<dbReference type="AlphaFoldDB" id="A0A9P6Y6A0"/>
<dbReference type="PANTHER" id="PTHR32100">
    <property type="entry name" value="OMEGA-6 FATTY ACID DESATURASE, CHLOROPLASTIC"/>
    <property type="match status" value="1"/>
</dbReference>
<evidence type="ECO:0000313" key="8">
    <source>
        <dbReference type="EMBL" id="KAG1540108.1"/>
    </source>
</evidence>
<proteinExistence type="inferred from homology"/>
<protein>
    <recommendedName>
        <fullName evidence="7">CAP-Gly domain-containing protein</fullName>
    </recommendedName>
</protein>
<comment type="pathway">
    <text evidence="2">Lipid metabolism.</text>
</comment>
<evidence type="ECO:0000256" key="1">
    <source>
        <dbReference type="ARBA" id="ARBA00004370"/>
    </source>
</evidence>
<feature type="transmembrane region" description="Helical" evidence="6">
    <location>
        <begin position="237"/>
        <end position="254"/>
    </location>
</feature>
<keyword evidence="6" id="KW-1133">Transmembrane helix</keyword>
<dbReference type="SMART" id="SM01052">
    <property type="entry name" value="CAP_GLY"/>
    <property type="match status" value="1"/>
</dbReference>
<keyword evidence="6" id="KW-0812">Transmembrane</keyword>
<dbReference type="OrthoDB" id="1461976at2759"/>
<name>A0A9P6Y6A0_RHIOR</name>
<dbReference type="InterPro" id="IPR005804">
    <property type="entry name" value="FA_desaturase_dom"/>
</dbReference>
<dbReference type="Pfam" id="PF01302">
    <property type="entry name" value="CAP_GLY"/>
    <property type="match status" value="1"/>
</dbReference>
<feature type="domain" description="CAP-Gly" evidence="7">
    <location>
        <begin position="388"/>
        <end position="432"/>
    </location>
</feature>
<dbReference type="Pfam" id="PF00487">
    <property type="entry name" value="FA_desaturase"/>
    <property type="match status" value="1"/>
</dbReference>
<comment type="subcellular location">
    <subcellularLocation>
        <location evidence="1">Membrane</location>
    </subcellularLocation>
</comment>
<dbReference type="PROSITE" id="PS50245">
    <property type="entry name" value="CAP_GLY_2"/>
    <property type="match status" value="1"/>
</dbReference>
<evidence type="ECO:0000256" key="4">
    <source>
        <dbReference type="ARBA" id="ARBA00023002"/>
    </source>
</evidence>
<dbReference type="InterPro" id="IPR000938">
    <property type="entry name" value="CAP-Gly_domain"/>
</dbReference>
<gene>
    <name evidence="8" type="ORF">G6F51_008721</name>
</gene>
<dbReference type="SUPFAM" id="SSF52058">
    <property type="entry name" value="L domain-like"/>
    <property type="match status" value="1"/>
</dbReference>
<comment type="caution">
    <text evidence="8">The sequence shown here is derived from an EMBL/GenBank/DDBJ whole genome shotgun (WGS) entry which is preliminary data.</text>
</comment>
<dbReference type="InterPro" id="IPR032675">
    <property type="entry name" value="LRR_dom_sf"/>
</dbReference>
<dbReference type="CDD" id="cd03507">
    <property type="entry name" value="Delta12-FADS-like"/>
    <property type="match status" value="1"/>
</dbReference>
<comment type="similarity">
    <text evidence="3">Belongs to the fatty acid desaturase type 1 family.</text>
</comment>
<dbReference type="Pfam" id="PF11960">
    <property type="entry name" value="DUF3474"/>
    <property type="match status" value="1"/>
</dbReference>
<dbReference type="GO" id="GO:0006629">
    <property type="term" value="P:lipid metabolic process"/>
    <property type="evidence" value="ECO:0007669"/>
    <property type="project" value="InterPro"/>
</dbReference>
<evidence type="ECO:0000313" key="9">
    <source>
        <dbReference type="Proteomes" id="UP000717996"/>
    </source>
</evidence>
<feature type="transmembrane region" description="Helical" evidence="6">
    <location>
        <begin position="83"/>
        <end position="105"/>
    </location>
</feature>
<dbReference type="GO" id="GO:0016717">
    <property type="term" value="F:oxidoreductase activity, acting on paired donors, with oxidation of a pair of donors resulting in the reduction of molecular oxygen to two molecules of water"/>
    <property type="evidence" value="ECO:0007669"/>
    <property type="project" value="InterPro"/>
</dbReference>
<organism evidence="8 9">
    <name type="scientific">Rhizopus oryzae</name>
    <name type="common">Mucormycosis agent</name>
    <name type="synonym">Rhizopus arrhizus var. delemar</name>
    <dbReference type="NCBI Taxonomy" id="64495"/>
    <lineage>
        <taxon>Eukaryota</taxon>
        <taxon>Fungi</taxon>
        <taxon>Fungi incertae sedis</taxon>
        <taxon>Mucoromycota</taxon>
        <taxon>Mucoromycotina</taxon>
        <taxon>Mucoromycetes</taxon>
        <taxon>Mucorales</taxon>
        <taxon>Mucorineae</taxon>
        <taxon>Rhizopodaceae</taxon>
        <taxon>Rhizopus</taxon>
    </lineage>
</organism>
<feature type="transmembrane region" description="Helical" evidence="6">
    <location>
        <begin position="266"/>
        <end position="284"/>
    </location>
</feature>
<evidence type="ECO:0000256" key="3">
    <source>
        <dbReference type="ARBA" id="ARBA00009295"/>
    </source>
</evidence>
<feature type="transmembrane region" description="Helical" evidence="6">
    <location>
        <begin position="52"/>
        <end position="71"/>
    </location>
</feature>
<dbReference type="SUPFAM" id="SSF74924">
    <property type="entry name" value="Cap-Gly domain"/>
    <property type="match status" value="1"/>
</dbReference>
<dbReference type="InterPro" id="IPR001611">
    <property type="entry name" value="Leu-rich_rpt"/>
</dbReference>
<dbReference type="Gene3D" id="2.30.30.190">
    <property type="entry name" value="CAP Gly-rich-like domain"/>
    <property type="match status" value="1"/>
</dbReference>
<keyword evidence="4" id="KW-0560">Oxidoreductase</keyword>
<evidence type="ECO:0000256" key="6">
    <source>
        <dbReference type="SAM" id="Phobius"/>
    </source>
</evidence>
<dbReference type="EMBL" id="JAANIT010001478">
    <property type="protein sequence ID" value="KAG1540108.1"/>
    <property type="molecule type" value="Genomic_DNA"/>
</dbReference>
<dbReference type="InterPro" id="IPR012171">
    <property type="entry name" value="Fatty_acid_desaturase"/>
</dbReference>
<dbReference type="PROSITE" id="PS51450">
    <property type="entry name" value="LRR"/>
    <property type="match status" value="1"/>
</dbReference>
<evidence type="ECO:0000256" key="5">
    <source>
        <dbReference type="ARBA" id="ARBA00023136"/>
    </source>
</evidence>
<reference evidence="8" key="1">
    <citation type="journal article" date="2020" name="Microb. Genom.">
        <title>Genetic diversity of clinical and environmental Mucorales isolates obtained from an investigation of mucormycosis cases among solid organ transplant recipients.</title>
        <authorList>
            <person name="Nguyen M.H."/>
            <person name="Kaul D."/>
            <person name="Muto C."/>
            <person name="Cheng S.J."/>
            <person name="Richter R.A."/>
            <person name="Bruno V.M."/>
            <person name="Liu G."/>
            <person name="Beyhan S."/>
            <person name="Sundermann A.J."/>
            <person name="Mounaud S."/>
            <person name="Pasculle A.W."/>
            <person name="Nierman W.C."/>
            <person name="Driscoll E."/>
            <person name="Cumbie R."/>
            <person name="Clancy C.J."/>
            <person name="Dupont C.L."/>
        </authorList>
    </citation>
    <scope>NUCLEOTIDE SEQUENCE</scope>
    <source>
        <strain evidence="8">GL16</strain>
    </source>
</reference>
<dbReference type="Proteomes" id="UP000717996">
    <property type="component" value="Unassembled WGS sequence"/>
</dbReference>
<dbReference type="GO" id="GO:0016020">
    <property type="term" value="C:membrane"/>
    <property type="evidence" value="ECO:0007669"/>
    <property type="project" value="UniProtKB-SubCell"/>
</dbReference>
<accession>A0A9P6Y6A0</accession>
<evidence type="ECO:0000259" key="7">
    <source>
        <dbReference type="PROSITE" id="PS50245"/>
    </source>
</evidence>
<sequence>MATKRNISTNDSTDKPVIDEAVARNWEIPDFTIKEIRDAIPSHCFRRDTFRSFTYVIHDFAIIAVLGYLATFIDQLHSPTLRLLLWSLYWTAQGIVGTGVWVIGHECGHQAFSPSKAINNTVGFVLHTLLLVPYHSWRFSHSRHHKATGHMSKDQVFLPKTRAKLGLPSRDNDPQPDGPHDAIDETPVIVLYRMFLMFVFGWPLYLFTNVTGQNYPGWASHFNPSCDIYEESQKWDVMTSSVGVVGMIGLLGYCGQIFGSLNMIKFYVIPYLCVNFWLVLITYLQHTDPKLPHYRENVWNFQRGAALTIDRSYGAIIDYFHHHISDTHVAHHFFSTMPHYHAEEATVHIKKALGKHYHCDNTPIPIALWKIGTRIQVGKDRATVKFIGKVQDTNGEWLGIEWDDPKRGKHDGSHKNIKYFECRYPTSGSFIRYQPDKVLSGQTFMQAFKDKYTAEQEENSVNYDKASDKGELYWGGNKNLVVETYGFGKVQRSLRQLSNLTIVGLAEEMISSAGPNNDILDSQLSMIEDLDLSMNLIADWETVTSIVSQLPQLKILRLNQLRLATPMQSFDFHHIQTLALNRSMIPWKDIEVLASGLPKLENLQLAGNGIKTLSAIHWESIKCLYLEDNLIDDWTEVEKLQSLPNLQVLFLNNNKIKNIKKNCMLPNLEYLRIEENAINDWDSINSLNEYPNLSRLRLGLDKETEASQIVGRIRNLTVVNGNTLSARERIDLERYYLNLCIKDGSTHEVIASIHPRYRELCDKHGEPDLQVQVQKTSTVLNDRLISVTISLRDLNQIPANHVY</sequence>
<dbReference type="InterPro" id="IPR036859">
    <property type="entry name" value="CAP-Gly_dom_sf"/>
</dbReference>
<dbReference type="Gene3D" id="3.80.10.10">
    <property type="entry name" value="Ribonuclease Inhibitor"/>
    <property type="match status" value="2"/>
</dbReference>
<evidence type="ECO:0000256" key="2">
    <source>
        <dbReference type="ARBA" id="ARBA00005189"/>
    </source>
</evidence>
<dbReference type="InterPro" id="IPR021863">
    <property type="entry name" value="FAS_N"/>
</dbReference>